<sequence length="1968" mass="230448">MAQNKLLINRINKNIKNKIRKLNIEGINKITFIHNSASISYDDCVIDKNIIIEKIKDLDINGYFEEDENEYINNRFTSNEKLTSLSFYSNNKDINEHINDERKRKITYEESKMNICEINNNNNLNNVKNNKEKNDNNNNVNASNDKISANSDNTCMKDCTRDSGVSIYKKEKLIFSSNYNLDETKDNKNEDNKNEDNKNEDNKNEDNKNKENKNEHNKNGYLNCKINENKESNEKCCNSKKNRDDKIIKNTYDHTINYSEIPFQRYNENVTNEEKKKVKKKNNKIMNLLTHFKKKKEEKNIYENNVYINIDRRNLLSTNKRNNVFYDYENYKDGMNIYVCELKIYNMTCDNCGNKIINFLKNKNFIIEGSSFATENKIKLKIDMSENKLHGCNIRNYVNKIMTEIKDSGFNNDLLDIYKDDNNNCSLFEITLYVYRDDVIKSYELLKDLKGIKNVEYDVKKEYIYILYNPEIIGIRYILEELKKKKNIDAYYDEDKERYFKSTKNNEKNNRWKLIELICCFFLSIIIIILNNYQMNMGFMNKFYSDININNYASNESLSMNLIKNNVIHNLKNNVFNESITKSNNHLNNESKSKDYYTYKKDEESINYETNYDPINKIGKTHTPGYNIKNNFTSFNNVRNMKHDLHKNDVYDSKKGSILNYKNNNETSKFNNIDNSKNVDTSFSEVIIPNDSEIHDTNNFKTKNLNNFTKGNNNSKNPKNDDDTSFIKIDSSNDSGINDTDSLKITNSDNFKKDFDDSHNLEYKNTDNLKNCNSYFNETIVSDMEHKNPETNKNINEVDKKKKNKYLTENSHNQKELKRDNSDFEKTQNNTNKRNKLKKILNIFMYSPLHNLIIHSFNIKLDTKILPSLTIRLLLIFLLSSIVYIYYGFNFVLNGYKNLKNKIINMNVLISISSSFSYFYSLFLLLFCIIFSIDADRIPLYFDSSALLICIMKFGSEIENFLVSFTKKKIENLYESKTKHVYILEKNKDEEKKSQKELTKCFSSSLEIRKNNISNNDNNNIYNVNETYSNNRVKNAINNNNSGSNNNNSLKEDITNTFSNNKLIISSNDCNSEGKKDLFFSYYIKRNIEINKILYEDKNINLNDYIINSYPIQFIQKNDVLVFYEGMTLLIDGIKINNEISGVDESMISGEKKLIKKYKGDKVYAGSKCVEGIIILYIDDISKGNYIEYVKKLLDDINCKKTDLQLYADKVASIFIPAIILLCFIVFFIWFFLTFFNYVDIGKGNYFKLNKFFSCVLFSIHFSLSILCVACPCAVGLASPLSIAISSYICSNIGIIIKNINIFEIFLQCNHFIFDKTGTLTVGKPVVNKIYISNNIDIFIDQLLKNFTNNNILVNFTDNISPNDIAYISRDENNFYNICEQDENNIYNNTVTMNNCNNNNYNVYDKRSNNLYDFNFTSEKLKQSSFSHDDYSNGVVMEDSYVINKNFDSFYKNKEMKKKEKKREKENSNTLNFIESFSCFNKDITFYSFTTKKEYFKIEIKELKKKKGNKIDQYSLSKQKTHHFKGEKSILNNLTSFITEKTKKKKYKKILDNSLKENFINYSENCYSNDDSYYSETRNYYNCTNVCNYNKINNNRSYGDTNITNNNDHNIKSDISNGNEYFKNNIHLDDKNNLKEKINNWLYLFLSLSLNIEKYSNHLFAESINTFINKNFHIKEKFQVYNLINERNQGINCVINDLSITIGTLFYCYTKYKNTFCTKPEVEQEKLNVKNMEKYLYSCDCNVHKTYQFLYNYSNSKKNEGNNIIFMCIEGIIIGFFTLVDSIKPEVFDLIKYLKKKKKKVYVCTGDNYMNALYISKILGISKENISSNTLPLEKVHFVKKIRSLNDGKVCMIGDGINDCFALKSADLGLSLSTRSNVVMDSADGCIVDNNISVIMKLFEISRKTLLVIKFNFLFSFFVNIFFILLASGAFYSLNYIFSPFLFTFLMFCSSVIVILSSLSLKLFLRNV</sequence>
<dbReference type="Gene3D" id="2.70.150.10">
    <property type="entry name" value="Calcium-transporting ATPase, cytoplasmic transduction domain A"/>
    <property type="match status" value="1"/>
</dbReference>
<keyword evidence="5" id="KW-1278">Translocase</keyword>
<dbReference type="PRINTS" id="PR00119">
    <property type="entry name" value="CATATPASE"/>
</dbReference>
<dbReference type="NCBIfam" id="TIGR01494">
    <property type="entry name" value="ATPase_P-type"/>
    <property type="match status" value="1"/>
</dbReference>
<feature type="transmembrane region" description="Helical" evidence="9">
    <location>
        <begin position="1911"/>
        <end position="1934"/>
    </location>
</feature>
<name>A0A1J1H3C4_PLARL</name>
<feature type="transmembrane region" description="Helical" evidence="9">
    <location>
        <begin position="865"/>
        <end position="887"/>
    </location>
</feature>
<feature type="transmembrane region" description="Helical" evidence="9">
    <location>
        <begin position="840"/>
        <end position="859"/>
    </location>
</feature>
<feature type="compositionally biased region" description="Low complexity" evidence="8">
    <location>
        <begin position="136"/>
        <end position="146"/>
    </location>
</feature>
<dbReference type="GO" id="GO:0005524">
    <property type="term" value="F:ATP binding"/>
    <property type="evidence" value="ECO:0007669"/>
    <property type="project" value="InterPro"/>
</dbReference>
<feature type="region of interest" description="Disordered" evidence="8">
    <location>
        <begin position="120"/>
        <end position="147"/>
    </location>
</feature>
<dbReference type="Pfam" id="PF00122">
    <property type="entry name" value="E1-E2_ATPase"/>
    <property type="match status" value="1"/>
</dbReference>
<proteinExistence type="inferred from homology"/>
<feature type="compositionally biased region" description="Polar residues" evidence="8">
    <location>
        <begin position="730"/>
        <end position="743"/>
    </location>
</feature>
<dbReference type="PANTHER" id="PTHR43520:SF8">
    <property type="entry name" value="P-TYPE CU(+) TRANSPORTER"/>
    <property type="match status" value="1"/>
</dbReference>
<dbReference type="InterPro" id="IPR008250">
    <property type="entry name" value="ATPase_P-typ_transduc_dom_A_sf"/>
</dbReference>
<evidence type="ECO:0000256" key="3">
    <source>
        <dbReference type="ARBA" id="ARBA00022692"/>
    </source>
</evidence>
<dbReference type="GeneID" id="39735357"/>
<feature type="compositionally biased region" description="Basic and acidic residues" evidence="8">
    <location>
        <begin position="812"/>
        <end position="826"/>
    </location>
</feature>
<dbReference type="InterPro" id="IPR023214">
    <property type="entry name" value="HAD_sf"/>
</dbReference>
<feature type="transmembrane region" description="Helical" evidence="9">
    <location>
        <begin position="1940"/>
        <end position="1965"/>
    </location>
</feature>
<dbReference type="SUPFAM" id="SSF81665">
    <property type="entry name" value="Calcium ATPase, transmembrane domain M"/>
    <property type="match status" value="1"/>
</dbReference>
<dbReference type="InterPro" id="IPR018303">
    <property type="entry name" value="ATPase_P-typ_P_site"/>
</dbReference>
<dbReference type="EMBL" id="LN835302">
    <property type="protein sequence ID" value="CRG99256.1"/>
    <property type="molecule type" value="Genomic_DNA"/>
</dbReference>
<feature type="transmembrane region" description="Helical" evidence="9">
    <location>
        <begin position="1251"/>
        <end position="1278"/>
    </location>
</feature>
<gene>
    <name evidence="11" type="primary">CuTP</name>
    <name evidence="11" type="ORF">PRELSG_0702100</name>
</gene>
<accession>A0A1J1H3C4</accession>
<organism evidence="11 12">
    <name type="scientific">Plasmodium relictum</name>
    <dbReference type="NCBI Taxonomy" id="85471"/>
    <lineage>
        <taxon>Eukaryota</taxon>
        <taxon>Sar</taxon>
        <taxon>Alveolata</taxon>
        <taxon>Apicomplexa</taxon>
        <taxon>Aconoidasida</taxon>
        <taxon>Haemosporida</taxon>
        <taxon>Plasmodiidae</taxon>
        <taxon>Plasmodium</taxon>
        <taxon>Plasmodium (Haemamoeba)</taxon>
    </lineage>
</organism>
<dbReference type="InterPro" id="IPR059000">
    <property type="entry name" value="ATPase_P-type_domA"/>
</dbReference>
<dbReference type="InterPro" id="IPR023299">
    <property type="entry name" value="ATPase_P-typ_cyto_dom_N"/>
</dbReference>
<dbReference type="SUPFAM" id="SSF81653">
    <property type="entry name" value="Calcium ATPase, transduction domain A"/>
    <property type="match status" value="1"/>
</dbReference>
<dbReference type="OrthoDB" id="432719at2759"/>
<feature type="region of interest" description="Disordered" evidence="8">
    <location>
        <begin position="182"/>
        <end position="223"/>
    </location>
</feature>
<dbReference type="InterPro" id="IPR036412">
    <property type="entry name" value="HAD-like_sf"/>
</dbReference>
<keyword evidence="12" id="KW-1185">Reference proteome</keyword>
<reference evidence="11 12" key="1">
    <citation type="submission" date="2015-04" db="EMBL/GenBank/DDBJ databases">
        <authorList>
            <consortium name="Pathogen Informatics"/>
        </authorList>
    </citation>
    <scope>NUCLEOTIDE SEQUENCE [LARGE SCALE GENOMIC DNA]</scope>
    <source>
        <strain evidence="11 12">SGS1</strain>
    </source>
</reference>
<dbReference type="SUPFAM" id="SSF56784">
    <property type="entry name" value="HAD-like"/>
    <property type="match status" value="1"/>
</dbReference>
<dbReference type="Gene3D" id="3.40.1110.10">
    <property type="entry name" value="Calcium-transporting ATPase, cytoplasmic domain N"/>
    <property type="match status" value="1"/>
</dbReference>
<evidence type="ECO:0000256" key="9">
    <source>
        <dbReference type="SAM" id="Phobius"/>
    </source>
</evidence>
<dbReference type="OMA" id="ADACIVD"/>
<evidence type="ECO:0000313" key="12">
    <source>
        <dbReference type="Proteomes" id="UP000220158"/>
    </source>
</evidence>
<evidence type="ECO:0000256" key="2">
    <source>
        <dbReference type="ARBA" id="ARBA00006024"/>
    </source>
</evidence>
<dbReference type="GO" id="GO:0005507">
    <property type="term" value="F:copper ion binding"/>
    <property type="evidence" value="ECO:0007669"/>
    <property type="project" value="TreeGrafter"/>
</dbReference>
<evidence type="ECO:0000256" key="1">
    <source>
        <dbReference type="ARBA" id="ARBA00004127"/>
    </source>
</evidence>
<dbReference type="Proteomes" id="UP000220158">
    <property type="component" value="Chromosome 7"/>
</dbReference>
<evidence type="ECO:0000256" key="6">
    <source>
        <dbReference type="ARBA" id="ARBA00022989"/>
    </source>
</evidence>
<feature type="compositionally biased region" description="Basic and acidic residues" evidence="8">
    <location>
        <begin position="182"/>
        <end position="218"/>
    </location>
</feature>
<feature type="domain" description="P-type ATPase A" evidence="10">
    <location>
        <begin position="1109"/>
        <end position="1193"/>
    </location>
</feature>
<keyword evidence="7 9" id="KW-0472">Membrane</keyword>
<feature type="region of interest" description="Disordered" evidence="8">
    <location>
        <begin position="704"/>
        <end position="743"/>
    </location>
</feature>
<protein>
    <submittedName>
        <fullName evidence="11">Copper-transporting ATPase, putative</fullName>
    </submittedName>
</protein>
<dbReference type="InterPro" id="IPR001757">
    <property type="entry name" value="P_typ_ATPase"/>
</dbReference>
<dbReference type="GO" id="GO:0016887">
    <property type="term" value="F:ATP hydrolysis activity"/>
    <property type="evidence" value="ECO:0007669"/>
    <property type="project" value="InterPro"/>
</dbReference>
<dbReference type="VEuPathDB" id="PlasmoDB:PRELSG_0702100"/>
<feature type="compositionally biased region" description="Basic and acidic residues" evidence="8">
    <location>
        <begin position="785"/>
        <end position="800"/>
    </location>
</feature>
<evidence type="ECO:0000256" key="4">
    <source>
        <dbReference type="ARBA" id="ARBA00022723"/>
    </source>
</evidence>
<keyword evidence="4" id="KW-0479">Metal-binding</keyword>
<keyword evidence="6 9" id="KW-1133">Transmembrane helix</keyword>
<dbReference type="RefSeq" id="XP_028532263.1">
    <property type="nucleotide sequence ID" value="XM_028675700.1"/>
</dbReference>
<dbReference type="GO" id="GO:0016020">
    <property type="term" value="C:membrane"/>
    <property type="evidence" value="ECO:0007669"/>
    <property type="project" value="InterPro"/>
</dbReference>
<feature type="compositionally biased region" description="Low complexity" evidence="8">
    <location>
        <begin position="704"/>
        <end position="717"/>
    </location>
</feature>
<evidence type="ECO:0000256" key="5">
    <source>
        <dbReference type="ARBA" id="ARBA00022967"/>
    </source>
</evidence>
<dbReference type="GO" id="GO:0043682">
    <property type="term" value="F:P-type divalent copper transporter activity"/>
    <property type="evidence" value="ECO:0007669"/>
    <property type="project" value="TreeGrafter"/>
</dbReference>
<dbReference type="InterPro" id="IPR023298">
    <property type="entry name" value="ATPase_P-typ_TM_dom_sf"/>
</dbReference>
<comment type="similarity">
    <text evidence="2">Belongs to the cation transport ATPase (P-type) (TC 3.A.3) family. Type IB subfamily.</text>
</comment>
<keyword evidence="3 9" id="KW-0812">Transmembrane</keyword>
<feature type="transmembrane region" description="Helical" evidence="9">
    <location>
        <begin position="514"/>
        <end position="533"/>
    </location>
</feature>
<dbReference type="GO" id="GO:0055070">
    <property type="term" value="P:copper ion homeostasis"/>
    <property type="evidence" value="ECO:0007669"/>
    <property type="project" value="TreeGrafter"/>
</dbReference>
<comment type="subcellular location">
    <subcellularLocation>
        <location evidence="1">Endomembrane system</location>
        <topology evidence="1">Multi-pass membrane protein</topology>
    </subcellularLocation>
</comment>
<dbReference type="Gene3D" id="1.20.1110.10">
    <property type="entry name" value="Calcium-transporting ATPase, transmembrane domain"/>
    <property type="match status" value="1"/>
</dbReference>
<dbReference type="Pfam" id="PF00702">
    <property type="entry name" value="Hydrolase"/>
    <property type="match status" value="1"/>
</dbReference>
<feature type="region of interest" description="Disordered" evidence="8">
    <location>
        <begin position="785"/>
        <end position="829"/>
    </location>
</feature>
<dbReference type="PROSITE" id="PS00154">
    <property type="entry name" value="ATPASE_E1_E2"/>
    <property type="match status" value="1"/>
</dbReference>
<evidence type="ECO:0000256" key="8">
    <source>
        <dbReference type="SAM" id="MobiDB-lite"/>
    </source>
</evidence>
<dbReference type="GO" id="GO:0012505">
    <property type="term" value="C:endomembrane system"/>
    <property type="evidence" value="ECO:0007669"/>
    <property type="project" value="UniProtKB-SubCell"/>
</dbReference>
<evidence type="ECO:0000256" key="7">
    <source>
        <dbReference type="ARBA" id="ARBA00023136"/>
    </source>
</evidence>
<dbReference type="Gene3D" id="3.40.50.1000">
    <property type="entry name" value="HAD superfamily/HAD-like"/>
    <property type="match status" value="2"/>
</dbReference>
<evidence type="ECO:0000259" key="10">
    <source>
        <dbReference type="Pfam" id="PF00122"/>
    </source>
</evidence>
<dbReference type="KEGG" id="prel:PRELSG_0702100"/>
<feature type="transmembrane region" description="Helical" evidence="9">
    <location>
        <begin position="1214"/>
        <end position="1239"/>
    </location>
</feature>
<evidence type="ECO:0000313" key="11">
    <source>
        <dbReference type="EMBL" id="CRG99256.1"/>
    </source>
</evidence>
<feature type="transmembrane region" description="Helical" evidence="9">
    <location>
        <begin position="908"/>
        <end position="933"/>
    </location>
</feature>
<dbReference type="PANTHER" id="PTHR43520">
    <property type="entry name" value="ATP7, ISOFORM B"/>
    <property type="match status" value="1"/>
</dbReference>